<feature type="domain" description="GH15-like" evidence="1">
    <location>
        <begin position="221"/>
        <end position="585"/>
    </location>
</feature>
<dbReference type="PANTHER" id="PTHR31616:SF0">
    <property type="entry name" value="GLUCAN 1,4-ALPHA-GLUCOSIDASE"/>
    <property type="match status" value="1"/>
</dbReference>
<dbReference type="Pfam" id="PF00723">
    <property type="entry name" value="Glyco_hydro_15"/>
    <property type="match status" value="1"/>
</dbReference>
<dbReference type="InterPro" id="IPR008928">
    <property type="entry name" value="6-hairpin_glycosidase_sf"/>
</dbReference>
<reference evidence="3 4" key="1">
    <citation type="submission" date="2018-05" db="EMBL/GenBank/DDBJ databases">
        <title>Genomic Encyclopedia of Type Strains, Phase IV (KMG-IV): sequencing the most valuable type-strain genomes for metagenomic binning, comparative biology and taxonomic classification.</title>
        <authorList>
            <person name="Goeker M."/>
        </authorList>
    </citation>
    <scope>NUCLEOTIDE SEQUENCE [LARGE SCALE GENOMIC DNA]</scope>
    <source>
        <strain evidence="3 4">DSM 23606</strain>
    </source>
</reference>
<evidence type="ECO:0000259" key="1">
    <source>
        <dbReference type="Pfam" id="PF00723"/>
    </source>
</evidence>
<dbReference type="SUPFAM" id="SSF48208">
    <property type="entry name" value="Six-hairpin glycosidases"/>
    <property type="match status" value="1"/>
</dbReference>
<dbReference type="EMBL" id="QGTJ01000001">
    <property type="protein sequence ID" value="PWV65645.1"/>
    <property type="molecule type" value="Genomic_DNA"/>
</dbReference>
<dbReference type="InterPro" id="IPR045582">
    <property type="entry name" value="Trehalase-like_N"/>
</dbReference>
<dbReference type="Pfam" id="PF19291">
    <property type="entry name" value="TREH_N"/>
    <property type="match status" value="1"/>
</dbReference>
<name>A0A317MZH5_9GAMM</name>
<dbReference type="InterPro" id="IPR011613">
    <property type="entry name" value="GH15-like"/>
</dbReference>
<evidence type="ECO:0000313" key="3">
    <source>
        <dbReference type="EMBL" id="PWV65645.1"/>
    </source>
</evidence>
<evidence type="ECO:0000259" key="2">
    <source>
        <dbReference type="Pfam" id="PF19291"/>
    </source>
</evidence>
<evidence type="ECO:0000313" key="4">
    <source>
        <dbReference type="Proteomes" id="UP000246569"/>
    </source>
</evidence>
<proteinExistence type="predicted"/>
<dbReference type="GO" id="GO:0005975">
    <property type="term" value="P:carbohydrate metabolic process"/>
    <property type="evidence" value="ECO:0007669"/>
    <property type="project" value="InterPro"/>
</dbReference>
<comment type="caution">
    <text evidence="3">The sequence shown here is derived from an EMBL/GenBank/DDBJ whole genome shotgun (WGS) entry which is preliminary data.</text>
</comment>
<dbReference type="AlphaFoldDB" id="A0A317MZH5"/>
<dbReference type="Proteomes" id="UP000246569">
    <property type="component" value="Unassembled WGS sequence"/>
</dbReference>
<protein>
    <submittedName>
        <fullName evidence="3">GH15 family glucan-1,4-alpha-glucosidase</fullName>
    </submittedName>
</protein>
<feature type="domain" description="Trehalase-like N-terminal" evidence="2">
    <location>
        <begin position="7"/>
        <end position="159"/>
    </location>
</feature>
<dbReference type="OrthoDB" id="3902805at2"/>
<dbReference type="InterPro" id="IPR012341">
    <property type="entry name" value="6hp_glycosidase-like_sf"/>
</dbReference>
<dbReference type="PANTHER" id="PTHR31616">
    <property type="entry name" value="TREHALASE"/>
    <property type="match status" value="1"/>
</dbReference>
<accession>A0A317MZH5</accession>
<dbReference type="GO" id="GO:0004553">
    <property type="term" value="F:hydrolase activity, hydrolyzing O-glycosyl compounds"/>
    <property type="evidence" value="ECO:0007669"/>
    <property type="project" value="TreeGrafter"/>
</dbReference>
<sequence length="597" mass="67279">MSDLNLGVIGNCAYSALIDPQGRIVWCCLPRFDGDPVFADLLNDGAAASPRRGGRFEIVLDGLSRCEQRYLDNTAVLVTRLASADGSALEITDFAPRFMLHGRQYRPLMIVRRIRPLAGRPRITLRLRPVFGYGASEPVVTRGSNHARYVGPQDTLRLTTNAPVSYVIGETPFLLEGPLTLLLGPDESVPESPLELGERFFDKTVEYWREWVRTLAVPLDYQKQVVRAAITLKLCSYEETGAIIAAMTTSIPEAPNTGRNWDYRYCWLRDAFFVVHALNRLGTVGIMENYLRYLRNIVANSRDGHLQPVFGIGLEEHLIERQEEALAGYRGMGPVRVGNQAHEHHQHDVYGDVILATTQAFFDERLLRPAGEADFYQLEAVGEQAFRLHDQPDAGMWELRTMAKIHTSSSLMCWAACDRLAKIAAHLGLSARAGYWAERAQLIHARICERAWNAERNSFVDAFDGENLDASLLLMAEVNFLPPHDPRFVGTVEAIGRELLRGRHMFRYAAADDFGTPETAFNICTFWYIQALAAIGRRDEARVIFEEVLARCNHIGLLSEDLDPVTGELWGNYPQTYSLVGMIYCAMRLSRRWEDVL</sequence>
<organism evidence="3 4">
    <name type="scientific">Plasticicumulans acidivorans</name>
    <dbReference type="NCBI Taxonomy" id="886464"/>
    <lineage>
        <taxon>Bacteria</taxon>
        <taxon>Pseudomonadati</taxon>
        <taxon>Pseudomonadota</taxon>
        <taxon>Gammaproteobacteria</taxon>
        <taxon>Candidatus Competibacteraceae</taxon>
        <taxon>Plasticicumulans</taxon>
    </lineage>
</organism>
<gene>
    <name evidence="3" type="ORF">C7443_101129</name>
</gene>
<keyword evidence="4" id="KW-1185">Reference proteome</keyword>
<dbReference type="Gene3D" id="1.50.10.10">
    <property type="match status" value="1"/>
</dbReference>
<dbReference type="RefSeq" id="WP_110016646.1">
    <property type="nucleotide sequence ID" value="NZ_QGTJ01000001.1"/>
</dbReference>